<evidence type="ECO:0008006" key="3">
    <source>
        <dbReference type="Google" id="ProtNLM"/>
    </source>
</evidence>
<evidence type="ECO:0000313" key="2">
    <source>
        <dbReference type="Proteomes" id="UP000321892"/>
    </source>
</evidence>
<reference evidence="1 2" key="1">
    <citation type="submission" date="2019-07" db="EMBL/GenBank/DDBJ databases">
        <title>Complete Genome Sequence of Leptotrichia hofstadii Strain JCM16775.</title>
        <authorList>
            <person name="Watanabe S."/>
            <person name="Cui L."/>
        </authorList>
    </citation>
    <scope>NUCLEOTIDE SEQUENCE [LARGE SCALE GENOMIC DNA]</scope>
    <source>
        <strain evidence="1 2">JCM16775</strain>
    </source>
</reference>
<organism evidence="1 2">
    <name type="scientific">Leptotrichia hofstadii</name>
    <dbReference type="NCBI Taxonomy" id="157688"/>
    <lineage>
        <taxon>Bacteria</taxon>
        <taxon>Fusobacteriati</taxon>
        <taxon>Fusobacteriota</taxon>
        <taxon>Fusobacteriia</taxon>
        <taxon>Fusobacteriales</taxon>
        <taxon>Leptotrichiaceae</taxon>
        <taxon>Leptotrichia</taxon>
    </lineage>
</organism>
<dbReference type="KEGG" id="lhf:JCM16775_0459"/>
<dbReference type="PROSITE" id="PS51257">
    <property type="entry name" value="PROKAR_LIPOPROTEIN"/>
    <property type="match status" value="1"/>
</dbReference>
<dbReference type="RefSeq" id="WP_026745348.1">
    <property type="nucleotide sequence ID" value="NZ_AP019823.1"/>
</dbReference>
<evidence type="ECO:0000313" key="1">
    <source>
        <dbReference type="EMBL" id="BBM37769.1"/>
    </source>
</evidence>
<protein>
    <recommendedName>
        <fullName evidence="3">Lipoprotein</fullName>
    </recommendedName>
</protein>
<gene>
    <name evidence="1" type="ORF">JCM16775_0459</name>
</gene>
<sequence>MKKLLLILILAMSTVSCELFSKSYWDRVEKSRREEGRRCYKRADGIYYCKDKYGNRVD</sequence>
<dbReference type="AlphaFoldDB" id="A0A510JEM4"/>
<dbReference type="Proteomes" id="UP000321892">
    <property type="component" value="Chromosome"/>
</dbReference>
<dbReference type="EMBL" id="AP019823">
    <property type="protein sequence ID" value="BBM37769.1"/>
    <property type="molecule type" value="Genomic_DNA"/>
</dbReference>
<accession>A0A510JEM4</accession>
<keyword evidence="2" id="KW-1185">Reference proteome</keyword>
<proteinExistence type="predicted"/>
<name>A0A510JEM4_9FUSO</name>